<accession>A0A336N110</accession>
<feature type="region of interest" description="Disordered" evidence="2">
    <location>
        <begin position="355"/>
        <end position="443"/>
    </location>
</feature>
<keyword evidence="1" id="KW-0597">Phosphoprotein</keyword>
<feature type="compositionally biased region" description="Basic and acidic residues" evidence="2">
    <location>
        <begin position="181"/>
        <end position="191"/>
    </location>
</feature>
<feature type="region of interest" description="Disordered" evidence="2">
    <location>
        <begin position="156"/>
        <end position="272"/>
    </location>
</feature>
<evidence type="ECO:0000256" key="1">
    <source>
        <dbReference type="ARBA" id="ARBA00022553"/>
    </source>
</evidence>
<reference evidence="3" key="1">
    <citation type="submission" date="2018-07" db="EMBL/GenBank/DDBJ databases">
        <authorList>
            <person name="Quirk P.G."/>
            <person name="Krulwich T.A."/>
        </authorList>
    </citation>
    <scope>NUCLEOTIDE SEQUENCE</scope>
</reference>
<feature type="compositionally biased region" description="Polar residues" evidence="2">
    <location>
        <begin position="216"/>
        <end position="241"/>
    </location>
</feature>
<feature type="compositionally biased region" description="Basic and acidic residues" evidence="2">
    <location>
        <begin position="828"/>
        <end position="895"/>
    </location>
</feature>
<dbReference type="PANTHER" id="PTHR14429">
    <property type="entry name" value="FIBROSIN FAMILY MEMBER"/>
    <property type="match status" value="1"/>
</dbReference>
<feature type="compositionally biased region" description="Low complexity" evidence="2">
    <location>
        <begin position="399"/>
        <end position="418"/>
    </location>
</feature>
<dbReference type="EMBL" id="UFQT01002983">
    <property type="protein sequence ID" value="SSX34397.1"/>
    <property type="molecule type" value="Genomic_DNA"/>
</dbReference>
<feature type="region of interest" description="Disordered" evidence="2">
    <location>
        <begin position="828"/>
        <end position="907"/>
    </location>
</feature>
<evidence type="ECO:0000313" key="3">
    <source>
        <dbReference type="EMBL" id="SSX34397.1"/>
    </source>
</evidence>
<feature type="compositionally biased region" description="Polar residues" evidence="2">
    <location>
        <begin position="356"/>
        <end position="385"/>
    </location>
</feature>
<organism evidence="3">
    <name type="scientific">Culicoides sonorensis</name>
    <name type="common">Biting midge</name>
    <dbReference type="NCBI Taxonomy" id="179676"/>
    <lineage>
        <taxon>Eukaryota</taxon>
        <taxon>Metazoa</taxon>
        <taxon>Ecdysozoa</taxon>
        <taxon>Arthropoda</taxon>
        <taxon>Hexapoda</taxon>
        <taxon>Insecta</taxon>
        <taxon>Pterygota</taxon>
        <taxon>Neoptera</taxon>
        <taxon>Endopterygota</taxon>
        <taxon>Diptera</taxon>
        <taxon>Nematocera</taxon>
        <taxon>Chironomoidea</taxon>
        <taxon>Ceratopogonidae</taxon>
        <taxon>Ceratopogoninae</taxon>
        <taxon>Culicoides</taxon>
        <taxon>Monoculicoides</taxon>
    </lineage>
</organism>
<dbReference type="PANTHER" id="PTHR14429:SF22">
    <property type="entry name" value="AGAP013055-PA"/>
    <property type="match status" value="1"/>
</dbReference>
<dbReference type="OMA" id="REDYEHS"/>
<feature type="compositionally biased region" description="Low complexity" evidence="2">
    <location>
        <begin position="1"/>
        <end position="10"/>
    </location>
</feature>
<dbReference type="Pfam" id="PF15336">
    <property type="entry name" value="Auts2"/>
    <property type="match status" value="1"/>
</dbReference>
<dbReference type="AlphaFoldDB" id="A0A336N110"/>
<feature type="compositionally biased region" description="Basic and acidic residues" evidence="2">
    <location>
        <begin position="292"/>
        <end position="303"/>
    </location>
</feature>
<evidence type="ECO:0000256" key="2">
    <source>
        <dbReference type="SAM" id="MobiDB-lite"/>
    </source>
</evidence>
<feature type="compositionally biased region" description="Basic and acidic residues" evidence="2">
    <location>
        <begin position="1088"/>
        <end position="1098"/>
    </location>
</feature>
<feature type="region of interest" description="Disordered" evidence="2">
    <location>
        <begin position="1"/>
        <end position="63"/>
    </location>
</feature>
<gene>
    <name evidence="3" type="primary">CSON007905</name>
</gene>
<name>A0A336N110_CULSO</name>
<feature type="region of interest" description="Disordered" evidence="2">
    <location>
        <begin position="1070"/>
        <end position="1098"/>
    </location>
</feature>
<dbReference type="VEuPathDB" id="VectorBase:CSON007905"/>
<sequence length="1098" mass="124225">MEIDVKQSTQKSKRRKRAQRMQAERGKEVVGGGEVDSGEEDYGSLKREKTVRPPNRRKRSKDTSPILEEDIIDGFAILAFKSYEDLEFAMKIASKRNEKRLSSIIELTKLMADEKINDVLLSPQKNKTNLEPSCNVRKTEVEQKRQVTTFINQNSYCQDAGTSDDSGRASERLTNSSTAQRDAESSRDRLSDASSRCSSGKGYICDSEGDDDKVSDTGSGFSNSHAYATKSSKHNGTSPLIENTSNNSNNSENVVTKTDQQMDQKDLPPPALPNILIQNIQEQKSHLSMTQSEEKNNDDKYDQKNSIARSIIKSEEGSQDNKPNNQNDCTHETGLTKESLNAQQDFRKEDRMSIHLITSNERPASEISSTSLYRTPYSQSTTSFPNYKFTIPPEESKENQSSSSVSNSEVSSPILSSVKDIAPKTKSDKIAPPNIPKERDNFSDIDSLSVSSVVTINSTEIPSRQPLSPSKNTTAITFPRPLPTATWPINTPQTDIASKTLIGANIPKTTIPPPIVNPPTTIATTFATPMPPTTSASLSFSAESLFSNKPKEQTDLLRRELDNRFLDRAGLTNVQNNQPYMRQELHHHQHQHTHLHQHHQQIIPTVTPGQSTMFSTPIFKDIPKIGGVDSPFYRTGIGMPMYTAYPPTILHPNIGTTNTQFIQQSPLSSFIPKKTGRWNAMHVRIAWEIYSHQTKQNPDKSSSLKATEVLRAPSHLHTPPSGGLVRTHEMIPGAYGPPLMPGRNIFDATMTSQFLTSSSHLGMSPFSRYGTPFPPSPFTTMSNFTRDGSLGPPFTGLHDPWRSLQRPFLPSPTPPNWAIKTDVSNIELSKRESEERERQLREREERERQRREREEKERQRERDREREEKLKKEERDRKEKEKRDLERRETERERLLQQQRMNEIKPNIQNNLMCHDRSPLRNGLDADIRIKEETRKDEDVLRSDQSRFSSSTNQIIGSPSHAYITNRHSQHVLGVTPSHLSRSIIPHPSTSLSHFPPPPPSVWSGVDPYRDPYRLDPMTSMRYNPLMEAMRVEEERAKAMYAAHSALHYRQKESSSFPILHHRMPSTSLVNQMKASGPPHIPQVNADSMKKEDSSQHR</sequence>
<feature type="region of interest" description="Disordered" evidence="2">
    <location>
        <begin position="284"/>
        <end position="335"/>
    </location>
</feature>
<feature type="region of interest" description="Disordered" evidence="2">
    <location>
        <begin position="778"/>
        <end position="798"/>
    </location>
</feature>
<proteinExistence type="predicted"/>
<protein>
    <submittedName>
        <fullName evidence="3">CSON007905 protein</fullName>
    </submittedName>
</protein>
<dbReference type="InterPro" id="IPR023246">
    <property type="entry name" value="AUTS2"/>
</dbReference>
<feature type="compositionally biased region" description="Low complexity" evidence="2">
    <location>
        <begin position="242"/>
        <end position="256"/>
    </location>
</feature>